<evidence type="ECO:0000313" key="1">
    <source>
        <dbReference type="EMBL" id="VFJ95250.1"/>
    </source>
</evidence>
<organism evidence="1">
    <name type="scientific">Candidatus Kentrum sp. LFY</name>
    <dbReference type="NCBI Taxonomy" id="2126342"/>
    <lineage>
        <taxon>Bacteria</taxon>
        <taxon>Pseudomonadati</taxon>
        <taxon>Pseudomonadota</taxon>
        <taxon>Gammaproteobacteria</taxon>
        <taxon>Candidatus Kentrum</taxon>
    </lineage>
</organism>
<reference evidence="1" key="1">
    <citation type="submission" date="2019-02" db="EMBL/GenBank/DDBJ databases">
        <authorList>
            <person name="Gruber-Vodicka R. H."/>
            <person name="Seah K. B. B."/>
        </authorList>
    </citation>
    <scope>NUCLEOTIDE SEQUENCE</scope>
    <source>
        <strain evidence="1">BECK_M7</strain>
    </source>
</reference>
<name>A0A450US14_9GAMM</name>
<dbReference type="EMBL" id="CAADFF010000067">
    <property type="protein sequence ID" value="VFJ95250.1"/>
    <property type="molecule type" value="Genomic_DNA"/>
</dbReference>
<gene>
    <name evidence="1" type="ORF">BECKLFY1418B_GA0070995_106713</name>
</gene>
<dbReference type="AlphaFoldDB" id="A0A450US14"/>
<sequence>MVSYQWDNKKNAFLKRARGITFEQVIMHIEGGDLLDIREHPDRNEHSNQQILVIDINHYVYVVPFVEQGGERFLRTIVPSRKLTKQYSR</sequence>
<protein>
    <submittedName>
        <fullName evidence="1">Ribonuclease toxin, BrnT, of type II toxin-antitoxin system</fullName>
    </submittedName>
</protein>
<proteinExistence type="predicted"/>
<accession>A0A450US14</accession>